<keyword evidence="1" id="KW-0227">DNA damage</keyword>
<dbReference type="EMBL" id="BARS01018755">
    <property type="protein sequence ID" value="GAF85865.1"/>
    <property type="molecule type" value="Genomic_DNA"/>
</dbReference>
<proteinExistence type="predicted"/>
<comment type="caution">
    <text evidence="5">The sequence shown here is derived from an EMBL/GenBank/DDBJ whole genome shotgun (WGS) entry which is preliminary data.</text>
</comment>
<dbReference type="GO" id="GO:0016799">
    <property type="term" value="F:hydrolase activity, hydrolyzing N-glycosyl compounds"/>
    <property type="evidence" value="ECO:0007669"/>
    <property type="project" value="InterPro"/>
</dbReference>
<evidence type="ECO:0000256" key="3">
    <source>
        <dbReference type="ARBA" id="ARBA00023204"/>
    </source>
</evidence>
<dbReference type="SUPFAM" id="SSF48150">
    <property type="entry name" value="DNA-glycosylase"/>
    <property type="match status" value="1"/>
</dbReference>
<name>X0UBK9_9ZZZZ</name>
<evidence type="ECO:0008006" key="6">
    <source>
        <dbReference type="Google" id="ProtNLM"/>
    </source>
</evidence>
<dbReference type="GO" id="GO:0003906">
    <property type="term" value="F:DNA-(apurinic or apyrimidinic site) endonuclease activity"/>
    <property type="evidence" value="ECO:0007669"/>
    <property type="project" value="InterPro"/>
</dbReference>
<organism evidence="5">
    <name type="scientific">marine sediment metagenome</name>
    <dbReference type="NCBI Taxonomy" id="412755"/>
    <lineage>
        <taxon>unclassified sequences</taxon>
        <taxon>metagenomes</taxon>
        <taxon>ecological metagenomes</taxon>
    </lineage>
</organism>
<evidence type="ECO:0000256" key="1">
    <source>
        <dbReference type="ARBA" id="ARBA00022763"/>
    </source>
</evidence>
<dbReference type="Gene3D" id="1.10.1670.10">
    <property type="entry name" value="Helix-hairpin-Helix base-excision DNA repair enzymes (C-terminal)"/>
    <property type="match status" value="1"/>
</dbReference>
<dbReference type="InterPro" id="IPR012092">
    <property type="entry name" value="DNA_glyclase/AP_lyase_Ogg"/>
</dbReference>
<gene>
    <name evidence="5" type="ORF">S01H1_30472</name>
</gene>
<keyword evidence="4" id="KW-0326">Glycosidase</keyword>
<reference evidence="5" key="1">
    <citation type="journal article" date="2014" name="Front. Microbiol.">
        <title>High frequency of phylogenetically diverse reductive dehalogenase-homologous genes in deep subseafloor sedimentary metagenomes.</title>
        <authorList>
            <person name="Kawai M."/>
            <person name="Futagami T."/>
            <person name="Toyoda A."/>
            <person name="Takaki Y."/>
            <person name="Nishi S."/>
            <person name="Hori S."/>
            <person name="Arai W."/>
            <person name="Tsubouchi T."/>
            <person name="Morono Y."/>
            <person name="Uchiyama I."/>
            <person name="Ito T."/>
            <person name="Fujiyama A."/>
            <person name="Inagaki F."/>
            <person name="Takami H."/>
        </authorList>
    </citation>
    <scope>NUCLEOTIDE SEQUENCE</scope>
    <source>
        <strain evidence="5">Expedition CK06-06</strain>
    </source>
</reference>
<evidence type="ECO:0000313" key="5">
    <source>
        <dbReference type="EMBL" id="GAF85865.1"/>
    </source>
</evidence>
<keyword evidence="3" id="KW-0234">DNA repair</keyword>
<dbReference type="AlphaFoldDB" id="X0UBK9"/>
<keyword evidence="2" id="KW-0378">Hydrolase</keyword>
<dbReference type="Pfam" id="PF22175">
    <property type="entry name" value="Ogg-HhH"/>
    <property type="match status" value="1"/>
</dbReference>
<feature type="non-terminal residue" evidence="5">
    <location>
        <position position="1"/>
    </location>
</feature>
<evidence type="ECO:0000256" key="2">
    <source>
        <dbReference type="ARBA" id="ARBA00022801"/>
    </source>
</evidence>
<sequence>GHKTREWLAQNVKGIGYKEASHFLRNIGFEQNLAILDRHILKNLQLIGVIEKVPNSLSRKRYLDIEKRMMELSKVVQIPMGYLDLVMWYKETGEIFK</sequence>
<evidence type="ECO:0000256" key="4">
    <source>
        <dbReference type="ARBA" id="ARBA00023295"/>
    </source>
</evidence>
<dbReference type="InterPro" id="IPR011257">
    <property type="entry name" value="DNA_glycosylase"/>
</dbReference>
<dbReference type="Gene3D" id="1.10.340.30">
    <property type="entry name" value="Hypothetical protein, domain 2"/>
    <property type="match status" value="1"/>
</dbReference>
<dbReference type="InterPro" id="IPR023170">
    <property type="entry name" value="HhH_base_excis_C"/>
</dbReference>
<dbReference type="GO" id="GO:0006281">
    <property type="term" value="P:DNA repair"/>
    <property type="evidence" value="ECO:0007669"/>
    <property type="project" value="UniProtKB-KW"/>
</dbReference>
<accession>X0UBK9</accession>
<protein>
    <recommendedName>
        <fullName evidence="6">HhH-GPD domain-containing protein</fullName>
    </recommendedName>
</protein>